<evidence type="ECO:0000313" key="2">
    <source>
        <dbReference type="EMBL" id="ANC91721.1"/>
    </source>
</evidence>
<name>A0A168Y5R4_9PROT</name>
<dbReference type="STRING" id="1226968.A6A40_07255"/>
<sequence length="151" mass="16421">MPPRPFRKIDRSTDGTVFAFWIGRAALTGRRNQTDDPKMQIDGYRAYGYGLQNSSPTRAARSSGSSDAAGGTGTVAASPTSAADAFLAEAKKTPAERIRDDWLARNKMTEKDLQAMSPEKREAIEKEIAEELKRKLTGAEAKRGAVMNLTA</sequence>
<reference evidence="2 3" key="1">
    <citation type="journal article" date="2013" name="Int. J. Syst. Evol. Microbiol.">
        <title>Azospirillum humicireducens sp. nov., a nitrogen-fixing bacterium isolated from a microbial fuel cell.</title>
        <authorList>
            <person name="Zhou S."/>
            <person name="Han L."/>
            <person name="Wang Y."/>
            <person name="Yang G."/>
            <person name="Zhuang L."/>
            <person name="Hu P."/>
        </authorList>
    </citation>
    <scope>NUCLEOTIDE SEQUENCE [LARGE SCALE GENOMIC DNA]</scope>
    <source>
        <strain evidence="2 3">SgZ-5</strain>
    </source>
</reference>
<feature type="region of interest" description="Disordered" evidence="1">
    <location>
        <begin position="51"/>
        <end position="79"/>
    </location>
</feature>
<feature type="compositionally biased region" description="Low complexity" evidence="1">
    <location>
        <begin position="57"/>
        <end position="79"/>
    </location>
</feature>
<accession>A0A168Y5R4</accession>
<proteinExistence type="predicted"/>
<dbReference type="AlphaFoldDB" id="A0A168Y5R4"/>
<protein>
    <submittedName>
        <fullName evidence="2">Uncharacterized protein</fullName>
    </submittedName>
</protein>
<evidence type="ECO:0000256" key="1">
    <source>
        <dbReference type="SAM" id="MobiDB-lite"/>
    </source>
</evidence>
<organism evidence="2 3">
    <name type="scientific">Azospirillum humicireducens</name>
    <dbReference type="NCBI Taxonomy" id="1226968"/>
    <lineage>
        <taxon>Bacteria</taxon>
        <taxon>Pseudomonadati</taxon>
        <taxon>Pseudomonadota</taxon>
        <taxon>Alphaproteobacteria</taxon>
        <taxon>Rhodospirillales</taxon>
        <taxon>Azospirillaceae</taxon>
        <taxon>Azospirillum</taxon>
    </lineage>
</organism>
<dbReference type="Proteomes" id="UP000077405">
    <property type="component" value="Chromosome"/>
</dbReference>
<keyword evidence="3" id="KW-1185">Reference proteome</keyword>
<evidence type="ECO:0000313" key="3">
    <source>
        <dbReference type="Proteomes" id="UP000077405"/>
    </source>
</evidence>
<dbReference type="KEGG" id="ahu:A6A40_07255"/>
<dbReference type="EMBL" id="CP015285">
    <property type="protein sequence ID" value="ANC91721.1"/>
    <property type="molecule type" value="Genomic_DNA"/>
</dbReference>
<gene>
    <name evidence="2" type="ORF">A6A40_07255</name>
</gene>